<reference evidence="2" key="2">
    <citation type="submission" date="2022-12" db="EMBL/GenBank/DDBJ databases">
        <authorList>
            <person name="Dechsakulwatana C."/>
            <person name="Rungsihiranrut A."/>
            <person name="Muangchinda C."/>
            <person name="Ningthoujam R."/>
            <person name="Klankeo P."/>
            <person name="Pinyakong O."/>
        </authorList>
    </citation>
    <scope>NUCLEOTIDE SEQUENCE</scope>
    <source>
        <strain evidence="2">TL01-2</strain>
    </source>
</reference>
<keyword evidence="1" id="KW-0812">Transmembrane</keyword>
<evidence type="ECO:0000313" key="2">
    <source>
        <dbReference type="EMBL" id="MDU9694040.1"/>
    </source>
</evidence>
<evidence type="ECO:0000256" key="1">
    <source>
        <dbReference type="SAM" id="Phobius"/>
    </source>
</evidence>
<evidence type="ECO:0000313" key="3">
    <source>
        <dbReference type="Proteomes" id="UP001269400"/>
    </source>
</evidence>
<accession>A0AAX6NEF9</accession>
<dbReference type="EMBL" id="JAPTGD010000002">
    <property type="protein sequence ID" value="MDU9694040.1"/>
    <property type="molecule type" value="Genomic_DNA"/>
</dbReference>
<dbReference type="AlphaFoldDB" id="A0AAX6NEF9"/>
<comment type="caution">
    <text evidence="2">The sequence shown here is derived from an EMBL/GenBank/DDBJ whole genome shotgun (WGS) entry which is preliminary data.</text>
</comment>
<name>A0AAX6NEF9_PRIAR</name>
<dbReference type="Proteomes" id="UP001269400">
    <property type="component" value="Unassembled WGS sequence"/>
</dbReference>
<sequence length="40" mass="4506">MARKKGMLEHIAIISVCVNGLLTYLLNMTLTSKTEQKKID</sequence>
<protein>
    <submittedName>
        <fullName evidence="2">Uncharacterized protein</fullName>
    </submittedName>
</protein>
<feature type="transmembrane region" description="Helical" evidence="1">
    <location>
        <begin position="7"/>
        <end position="26"/>
    </location>
</feature>
<gene>
    <name evidence="2" type="ORF">O0Q50_22925</name>
</gene>
<dbReference type="RefSeq" id="WP_316911255.1">
    <property type="nucleotide sequence ID" value="NZ_JAPTGD010000002.1"/>
</dbReference>
<keyword evidence="1" id="KW-0472">Membrane</keyword>
<proteinExistence type="predicted"/>
<organism evidence="2 3">
    <name type="scientific">Priestia aryabhattai</name>
    <name type="common">Bacillus aryabhattai</name>
    <dbReference type="NCBI Taxonomy" id="412384"/>
    <lineage>
        <taxon>Bacteria</taxon>
        <taxon>Bacillati</taxon>
        <taxon>Bacillota</taxon>
        <taxon>Bacilli</taxon>
        <taxon>Bacillales</taxon>
        <taxon>Bacillaceae</taxon>
        <taxon>Priestia</taxon>
    </lineage>
</organism>
<keyword evidence="1" id="KW-1133">Transmembrane helix</keyword>
<reference evidence="2" key="1">
    <citation type="journal article" date="2022" name="J Environ Chem Eng">
        <title>Biodegradation of petroleum oil using a constructed nonpathogenic and heavy metal-tolerant bacterial consortium isolated from marine sponges.</title>
        <authorList>
            <person name="Dechsakulwatana C."/>
            <person name="Rungsihiranrut A."/>
            <person name="Muangchinda C."/>
            <person name="Ningthoujam R."/>
            <person name="Klankeo P."/>
            <person name="Pinyakong O."/>
        </authorList>
    </citation>
    <scope>NUCLEOTIDE SEQUENCE</scope>
    <source>
        <strain evidence="2">TL01-2</strain>
    </source>
</reference>